<evidence type="ECO:0000313" key="3">
    <source>
        <dbReference type="EMBL" id="MBE6505709.1"/>
    </source>
</evidence>
<keyword evidence="1" id="KW-0812">Transmembrane</keyword>
<reference evidence="3" key="1">
    <citation type="submission" date="2019-04" db="EMBL/GenBank/DDBJ databases">
        <title>Evolution of Biomass-Degrading Anaerobic Consortia Revealed by Metagenomics.</title>
        <authorList>
            <person name="Peng X."/>
        </authorList>
    </citation>
    <scope>NUCLEOTIDE SEQUENCE</scope>
    <source>
        <strain evidence="3">SIG12</strain>
    </source>
</reference>
<proteinExistence type="predicted"/>
<name>A0A8T3VC53_9EURY</name>
<feature type="domain" description="DZANK-type" evidence="2">
    <location>
        <begin position="5"/>
        <end position="59"/>
    </location>
</feature>
<protein>
    <submittedName>
        <fullName evidence="3">Zinc-ribbon domain-containing protein</fullName>
    </submittedName>
</protein>
<feature type="transmembrane region" description="Helical" evidence="1">
    <location>
        <begin position="73"/>
        <end position="96"/>
    </location>
</feature>
<keyword evidence="1" id="KW-1133">Transmembrane helix</keyword>
<dbReference type="RefSeq" id="WP_303737362.1">
    <property type="nucleotide sequence ID" value="NZ_SUTE01000069.1"/>
</dbReference>
<dbReference type="AlphaFoldDB" id="A0A8T3VC53"/>
<dbReference type="EMBL" id="SUTE01000069">
    <property type="protein sequence ID" value="MBE6505709.1"/>
    <property type="molecule type" value="Genomic_DNA"/>
</dbReference>
<dbReference type="Proteomes" id="UP000762703">
    <property type="component" value="Unassembled WGS sequence"/>
</dbReference>
<evidence type="ECO:0000256" key="1">
    <source>
        <dbReference type="SAM" id="Phobius"/>
    </source>
</evidence>
<accession>A0A8T3VC53</accession>
<sequence length="97" mass="10448">MTKFCDKCGNELKEDVKFCDKCGNKVNNINNSPSTTGTTYSCPYCGKTIPYSTKCPYCGKSLQNNDDAAKCGLGVIGIFLLIIVISGLCGFLLLIFA</sequence>
<comment type="caution">
    <text evidence="3">The sequence shown here is derived from an EMBL/GenBank/DDBJ whole genome shotgun (WGS) entry which is preliminary data.</text>
</comment>
<gene>
    <name evidence="3" type="ORF">E7Z73_08255</name>
</gene>
<evidence type="ECO:0000313" key="4">
    <source>
        <dbReference type="Proteomes" id="UP000762703"/>
    </source>
</evidence>
<dbReference type="Pfam" id="PF12773">
    <property type="entry name" value="DZR"/>
    <property type="match status" value="1"/>
</dbReference>
<evidence type="ECO:0000259" key="2">
    <source>
        <dbReference type="Pfam" id="PF12773"/>
    </source>
</evidence>
<organism evidence="3 4">
    <name type="scientific">Methanobrevibacter millerae</name>
    <dbReference type="NCBI Taxonomy" id="230361"/>
    <lineage>
        <taxon>Archaea</taxon>
        <taxon>Methanobacteriati</taxon>
        <taxon>Methanobacteriota</taxon>
        <taxon>Methanomada group</taxon>
        <taxon>Methanobacteria</taxon>
        <taxon>Methanobacteriales</taxon>
        <taxon>Methanobacteriaceae</taxon>
        <taxon>Methanobrevibacter</taxon>
    </lineage>
</organism>
<dbReference type="InterPro" id="IPR025874">
    <property type="entry name" value="DZR"/>
</dbReference>
<keyword evidence="1" id="KW-0472">Membrane</keyword>